<evidence type="ECO:0000313" key="2">
    <source>
        <dbReference type="EMBL" id="KJV33224.1"/>
    </source>
</evidence>
<keyword evidence="3" id="KW-1185">Reference proteome</keyword>
<organism evidence="2 3">
    <name type="scientific">Luteibacter yeojuensis</name>
    <dbReference type="NCBI Taxonomy" id="345309"/>
    <lineage>
        <taxon>Bacteria</taxon>
        <taxon>Pseudomonadati</taxon>
        <taxon>Pseudomonadota</taxon>
        <taxon>Gammaproteobacteria</taxon>
        <taxon>Lysobacterales</taxon>
        <taxon>Rhodanobacteraceae</taxon>
        <taxon>Luteibacter</taxon>
    </lineage>
</organism>
<comment type="caution">
    <text evidence="2">The sequence shown here is derived from an EMBL/GenBank/DDBJ whole genome shotgun (WGS) entry which is preliminary data.</text>
</comment>
<dbReference type="PATRIC" id="fig|345309.4.peg.1637"/>
<comment type="similarity">
    <text evidence="1">Belongs to the N-Me-Phe pilin family.</text>
</comment>
<evidence type="ECO:0008006" key="4">
    <source>
        <dbReference type="Google" id="ProtNLM"/>
    </source>
</evidence>
<evidence type="ECO:0000256" key="1">
    <source>
        <dbReference type="ARBA" id="ARBA00005233"/>
    </source>
</evidence>
<dbReference type="AlphaFoldDB" id="A0A0F3KSY5"/>
<name>A0A0F3KSY5_9GAMM</name>
<dbReference type="GO" id="GO:0007155">
    <property type="term" value="P:cell adhesion"/>
    <property type="evidence" value="ECO:0007669"/>
    <property type="project" value="InterPro"/>
</dbReference>
<dbReference type="Gene3D" id="3.30.700.10">
    <property type="entry name" value="Glycoprotein, Type 4 Pilin"/>
    <property type="match status" value="1"/>
</dbReference>
<dbReference type="InterPro" id="IPR045584">
    <property type="entry name" value="Pilin-like"/>
</dbReference>
<dbReference type="GO" id="GO:0009289">
    <property type="term" value="C:pilus"/>
    <property type="evidence" value="ECO:0007669"/>
    <property type="project" value="InterPro"/>
</dbReference>
<gene>
    <name evidence="2" type="ORF">VI08_11450</name>
</gene>
<reference evidence="2 3" key="1">
    <citation type="submission" date="2015-03" db="EMBL/GenBank/DDBJ databases">
        <title>Draft genome sequence of Luteibacter yeojuensis strain SU11.</title>
        <authorList>
            <person name="Sulaiman J."/>
            <person name="Priya K."/>
            <person name="Chan K.-G."/>
        </authorList>
    </citation>
    <scope>NUCLEOTIDE SEQUENCE [LARGE SCALE GENOMIC DNA]</scope>
    <source>
        <strain evidence="2 3">SU11</strain>
    </source>
</reference>
<dbReference type="SUPFAM" id="SSF54523">
    <property type="entry name" value="Pili subunits"/>
    <property type="match status" value="1"/>
</dbReference>
<proteinExistence type="inferred from homology"/>
<protein>
    <recommendedName>
        <fullName evidence="4">Pilin</fullName>
    </recommendedName>
</protein>
<dbReference type="EMBL" id="JZRB01000023">
    <property type="protein sequence ID" value="KJV33224.1"/>
    <property type="molecule type" value="Genomic_DNA"/>
</dbReference>
<evidence type="ECO:0000313" key="3">
    <source>
        <dbReference type="Proteomes" id="UP000033651"/>
    </source>
</evidence>
<dbReference type="Proteomes" id="UP000033651">
    <property type="component" value="Unassembled WGS sequence"/>
</dbReference>
<sequence length="164" mass="17117">MDKETLGISLTYEQSPIELVGQGGGATGVAALAIMAAVAVPQYQEYMIRAEVKRSLDALEPVKAAVAERRLATGKFPASNKAAGLDAPEALGNDDLGSIEVGTGGEITAQFDATAPHKANAKLEGGILVLSPVVEGKEVTWRCSAEGIEPKYVPEACREEPLEP</sequence>
<dbReference type="Pfam" id="PF00114">
    <property type="entry name" value="Pilin"/>
    <property type="match status" value="1"/>
</dbReference>
<accession>A0A0F3KSY5</accession>
<dbReference type="InterPro" id="IPR001082">
    <property type="entry name" value="Pilin"/>
</dbReference>